<dbReference type="EMBL" id="SEKV01000203">
    <property type="protein sequence ID" value="TFY61551.1"/>
    <property type="molecule type" value="Genomic_DNA"/>
</dbReference>
<accession>A0A4Y9YJC7</accession>
<proteinExistence type="predicted"/>
<gene>
    <name evidence="1" type="ORF">EVJ58_g4439</name>
</gene>
<reference evidence="1 2" key="1">
    <citation type="submission" date="2019-01" db="EMBL/GenBank/DDBJ databases">
        <title>Genome sequencing of the rare red list fungi Fomitopsis rosea.</title>
        <authorList>
            <person name="Buettner E."/>
            <person name="Kellner H."/>
        </authorList>
    </citation>
    <scope>NUCLEOTIDE SEQUENCE [LARGE SCALE GENOMIC DNA]</scope>
    <source>
        <strain evidence="1 2">DSM 105464</strain>
    </source>
</reference>
<evidence type="ECO:0000313" key="1">
    <source>
        <dbReference type="EMBL" id="TFY61551.1"/>
    </source>
</evidence>
<dbReference type="AlphaFoldDB" id="A0A4Y9YJC7"/>
<protein>
    <submittedName>
        <fullName evidence="1">Uncharacterized protein</fullName>
    </submittedName>
</protein>
<dbReference type="Proteomes" id="UP000298390">
    <property type="component" value="Unassembled WGS sequence"/>
</dbReference>
<comment type="caution">
    <text evidence="1">The sequence shown here is derived from an EMBL/GenBank/DDBJ whole genome shotgun (WGS) entry which is preliminary data.</text>
</comment>
<organism evidence="1 2">
    <name type="scientific">Rhodofomes roseus</name>
    <dbReference type="NCBI Taxonomy" id="34475"/>
    <lineage>
        <taxon>Eukaryota</taxon>
        <taxon>Fungi</taxon>
        <taxon>Dikarya</taxon>
        <taxon>Basidiomycota</taxon>
        <taxon>Agaricomycotina</taxon>
        <taxon>Agaricomycetes</taxon>
        <taxon>Polyporales</taxon>
        <taxon>Rhodofomes</taxon>
    </lineage>
</organism>
<dbReference type="STRING" id="34475.A0A4Y9YJC7"/>
<sequence>MTQSTAALAPPGPAALHLAFWQGPEATHPVSIALEDAALVTIGVLLAAHLLSSFLSSCQELLEERCAAMKTPDIKNVRMNAMFLGPRRDACDAELRGRAGEPALE</sequence>
<evidence type="ECO:0000313" key="2">
    <source>
        <dbReference type="Proteomes" id="UP000298390"/>
    </source>
</evidence>
<name>A0A4Y9YJC7_9APHY</name>